<keyword evidence="13" id="KW-0808">Transferase</keyword>
<dbReference type="PANTHER" id="PTHR42713:SF3">
    <property type="entry name" value="TRANSCRIPTIONAL REGULATORY PROTEIN HPTR"/>
    <property type="match status" value="1"/>
</dbReference>
<dbReference type="GO" id="GO:0043565">
    <property type="term" value="F:sequence-specific DNA binding"/>
    <property type="evidence" value="ECO:0007669"/>
    <property type="project" value="InterPro"/>
</dbReference>
<evidence type="ECO:0000256" key="8">
    <source>
        <dbReference type="ARBA" id="ARBA00023163"/>
    </source>
</evidence>
<evidence type="ECO:0000256" key="3">
    <source>
        <dbReference type="ARBA" id="ARBA00022490"/>
    </source>
</evidence>
<evidence type="ECO:0000256" key="9">
    <source>
        <dbReference type="ARBA" id="ARBA00024867"/>
    </source>
</evidence>
<keyword evidence="7" id="KW-0238">DNA-binding</keyword>
<dbReference type="STRING" id="1294263.JCM21531_3850"/>
<evidence type="ECO:0000259" key="12">
    <source>
        <dbReference type="PROSITE" id="PS50110"/>
    </source>
</evidence>
<keyword evidence="14" id="KW-1185">Reference proteome</keyword>
<dbReference type="InterPro" id="IPR011006">
    <property type="entry name" value="CheY-like_superfamily"/>
</dbReference>
<evidence type="ECO:0000259" key="11">
    <source>
        <dbReference type="PROSITE" id="PS01124"/>
    </source>
</evidence>
<organism evidence="13 14">
    <name type="scientific">Acetivibrio straminisolvens JCM 21531</name>
    <dbReference type="NCBI Taxonomy" id="1294263"/>
    <lineage>
        <taxon>Bacteria</taxon>
        <taxon>Bacillati</taxon>
        <taxon>Bacillota</taxon>
        <taxon>Clostridia</taxon>
        <taxon>Eubacteriales</taxon>
        <taxon>Oscillospiraceae</taxon>
        <taxon>Acetivibrio</taxon>
    </lineage>
</organism>
<gene>
    <name evidence="13" type="ORF">JCM21531_3850</name>
</gene>
<accession>W4VAP5</accession>
<dbReference type="PANTHER" id="PTHR42713">
    <property type="entry name" value="HISTIDINE KINASE-RELATED"/>
    <property type="match status" value="1"/>
</dbReference>
<evidence type="ECO:0000256" key="6">
    <source>
        <dbReference type="ARBA" id="ARBA00023015"/>
    </source>
</evidence>
<reference evidence="13" key="1">
    <citation type="journal article" date="2014" name="Genome Announc.">
        <title>Draft Genome Sequence of Clostridium straminisolvens Strain JCM 21531T, Isolated from a Cellulose-Degrading Bacterial Community.</title>
        <authorList>
            <person name="Yuki M."/>
            <person name="Oshima K."/>
            <person name="Suda W."/>
            <person name="Sakamoto M."/>
            <person name="Kitamura K."/>
            <person name="Iida T."/>
            <person name="Hattori M."/>
            <person name="Ohkuma M."/>
        </authorList>
    </citation>
    <scope>NUCLEOTIDE SEQUENCE [LARGE SCALE GENOMIC DNA]</scope>
    <source>
        <strain evidence="13">JCM 21531</strain>
    </source>
</reference>
<keyword evidence="4 10" id="KW-0597">Phosphoprotein</keyword>
<dbReference type="GO" id="GO:0005737">
    <property type="term" value="C:cytoplasm"/>
    <property type="evidence" value="ECO:0007669"/>
    <property type="project" value="UniProtKB-SubCell"/>
</dbReference>
<protein>
    <recommendedName>
        <fullName evidence="2">Stage 0 sporulation protein A homolog</fullName>
    </recommendedName>
</protein>
<dbReference type="SMART" id="SM00342">
    <property type="entry name" value="HTH_ARAC"/>
    <property type="match status" value="1"/>
</dbReference>
<evidence type="ECO:0000313" key="14">
    <source>
        <dbReference type="Proteomes" id="UP000019109"/>
    </source>
</evidence>
<comment type="caution">
    <text evidence="13">The sequence shown here is derived from an EMBL/GenBank/DDBJ whole genome shotgun (WGS) entry which is preliminary data.</text>
</comment>
<keyword evidence="13" id="KW-0418">Kinase</keyword>
<dbReference type="Pfam" id="PF00072">
    <property type="entry name" value="Response_reg"/>
    <property type="match status" value="1"/>
</dbReference>
<dbReference type="Gene3D" id="3.40.50.2300">
    <property type="match status" value="1"/>
</dbReference>
<evidence type="ECO:0000256" key="7">
    <source>
        <dbReference type="ARBA" id="ARBA00023125"/>
    </source>
</evidence>
<evidence type="ECO:0000256" key="4">
    <source>
        <dbReference type="ARBA" id="ARBA00022553"/>
    </source>
</evidence>
<evidence type="ECO:0000256" key="1">
    <source>
        <dbReference type="ARBA" id="ARBA00004496"/>
    </source>
</evidence>
<dbReference type="SUPFAM" id="SSF55874">
    <property type="entry name" value="ATPase domain of HSP90 chaperone/DNA topoisomerase II/histidine kinase"/>
    <property type="match status" value="1"/>
</dbReference>
<comment type="function">
    <text evidence="9">May play the central regulatory role in sporulation. It may be an element of the effector pathway responsible for the activation of sporulation genes in response to nutritional stress. Spo0A may act in concert with spo0H (a sigma factor) to control the expression of some genes that are critical to the sporulation process.</text>
</comment>
<dbReference type="Gene3D" id="1.10.10.60">
    <property type="entry name" value="Homeodomain-like"/>
    <property type="match status" value="2"/>
</dbReference>
<evidence type="ECO:0000256" key="5">
    <source>
        <dbReference type="ARBA" id="ARBA00023012"/>
    </source>
</evidence>
<dbReference type="RefSeq" id="WP_243467715.1">
    <property type="nucleotide sequence ID" value="NZ_BAVR01000061.1"/>
</dbReference>
<dbReference type="PROSITE" id="PS50110">
    <property type="entry name" value="RESPONSE_REGULATORY"/>
    <property type="match status" value="1"/>
</dbReference>
<proteinExistence type="predicted"/>
<keyword evidence="5" id="KW-0902">Two-component regulatory system</keyword>
<dbReference type="AlphaFoldDB" id="W4VAP5"/>
<dbReference type="GO" id="GO:0000160">
    <property type="term" value="P:phosphorelay signal transduction system"/>
    <property type="evidence" value="ECO:0007669"/>
    <property type="project" value="UniProtKB-KW"/>
</dbReference>
<dbReference type="InterPro" id="IPR036890">
    <property type="entry name" value="HATPase_C_sf"/>
</dbReference>
<keyword evidence="6" id="KW-0805">Transcription regulation</keyword>
<dbReference type="SUPFAM" id="SSF52172">
    <property type="entry name" value="CheY-like"/>
    <property type="match status" value="1"/>
</dbReference>
<evidence type="ECO:0000256" key="2">
    <source>
        <dbReference type="ARBA" id="ARBA00018672"/>
    </source>
</evidence>
<feature type="domain" description="Response regulatory" evidence="12">
    <location>
        <begin position="97"/>
        <end position="214"/>
    </location>
</feature>
<dbReference type="SUPFAM" id="SSF46689">
    <property type="entry name" value="Homeodomain-like"/>
    <property type="match status" value="1"/>
</dbReference>
<dbReference type="InterPro" id="IPR051552">
    <property type="entry name" value="HptR"/>
</dbReference>
<dbReference type="GO" id="GO:0016301">
    <property type="term" value="F:kinase activity"/>
    <property type="evidence" value="ECO:0007669"/>
    <property type="project" value="UniProtKB-KW"/>
</dbReference>
<keyword evidence="3" id="KW-0963">Cytoplasm</keyword>
<dbReference type="EMBL" id="BAVR01000061">
    <property type="protein sequence ID" value="GAE90256.1"/>
    <property type="molecule type" value="Genomic_DNA"/>
</dbReference>
<comment type="subcellular location">
    <subcellularLocation>
        <location evidence="1">Cytoplasm</location>
    </subcellularLocation>
</comment>
<name>W4VAP5_9FIRM</name>
<dbReference type="SMART" id="SM00448">
    <property type="entry name" value="REC"/>
    <property type="match status" value="1"/>
</dbReference>
<feature type="domain" description="HTH araC/xylS-type" evidence="11">
    <location>
        <begin position="238"/>
        <end position="336"/>
    </location>
</feature>
<dbReference type="InterPro" id="IPR009057">
    <property type="entry name" value="Homeodomain-like_sf"/>
</dbReference>
<feature type="modified residue" description="4-aspartylphosphate" evidence="10">
    <location>
        <position position="149"/>
    </location>
</feature>
<evidence type="ECO:0000313" key="13">
    <source>
        <dbReference type="EMBL" id="GAE90256.1"/>
    </source>
</evidence>
<dbReference type="Gene3D" id="3.30.565.10">
    <property type="entry name" value="Histidine kinase-like ATPase, C-terminal domain"/>
    <property type="match status" value="1"/>
</dbReference>
<dbReference type="InterPro" id="IPR018060">
    <property type="entry name" value="HTH_AraC"/>
</dbReference>
<dbReference type="CDD" id="cd17536">
    <property type="entry name" value="REC_YesN-like"/>
    <property type="match status" value="1"/>
</dbReference>
<dbReference type="PROSITE" id="PS01124">
    <property type="entry name" value="HTH_ARAC_FAMILY_2"/>
    <property type="match status" value="1"/>
</dbReference>
<dbReference type="GO" id="GO:0003700">
    <property type="term" value="F:DNA-binding transcription factor activity"/>
    <property type="evidence" value="ECO:0007669"/>
    <property type="project" value="InterPro"/>
</dbReference>
<dbReference type="Proteomes" id="UP000019109">
    <property type="component" value="Unassembled WGS sequence"/>
</dbReference>
<evidence type="ECO:0000256" key="10">
    <source>
        <dbReference type="PROSITE-ProRule" id="PRU00169"/>
    </source>
</evidence>
<dbReference type="InterPro" id="IPR001789">
    <property type="entry name" value="Sig_transdc_resp-reg_receiver"/>
</dbReference>
<dbReference type="Pfam" id="PF12833">
    <property type="entry name" value="HTH_18"/>
    <property type="match status" value="1"/>
</dbReference>
<sequence length="339" mass="39023">MYHGVRLKGEKGIIKISVYAKEGLLHISVYDTGVGMSLEQIRSIMNGDNKKSFGLKGTMDRIRYYFNVEDVFEIKSEEGKYCLVDIRINIGGLVMYRVLIIDDERSIRNLLKNILKREELNIEVVGEAESGIEAINIMEKVQPDIAFVDIKMPFMDGIEFSKLAIGRYPNLKIIILTAFSDFEYARQCIGIGVCEYLLKPIVRNDIRDALLKITKNLDSKQKKAEIEEPIVHKKDTVNKIKLFINENYTRPDLDLTVVAQTFGFNPSYLSRLFKAETGINFIDYLTECRMEKAIDYAKKGIMMYVTAKMVGIPDPNYFGKCFKKYTNQSFSEFMKKYKS</sequence>
<keyword evidence="8" id="KW-0804">Transcription</keyword>